<comment type="caution">
    <text evidence="5">The sequence shown here is derived from an EMBL/GenBank/DDBJ whole genome shotgun (WGS) entry which is preliminary data.</text>
</comment>
<evidence type="ECO:0000256" key="2">
    <source>
        <dbReference type="ARBA" id="ARBA00022679"/>
    </source>
</evidence>
<evidence type="ECO:0000259" key="4">
    <source>
        <dbReference type="Pfam" id="PF00198"/>
    </source>
</evidence>
<evidence type="ECO:0000256" key="3">
    <source>
        <dbReference type="ARBA" id="ARBA00023315"/>
    </source>
</evidence>
<name>A0ABS1TC12_9CLOT</name>
<keyword evidence="3" id="KW-0012">Acyltransferase</keyword>
<dbReference type="Gene3D" id="3.30.559.10">
    <property type="entry name" value="Chloramphenicol acetyltransferase-like domain"/>
    <property type="match status" value="2"/>
</dbReference>
<feature type="domain" description="2-oxoacid dehydrogenase acyltransferase catalytic" evidence="4">
    <location>
        <begin position="203"/>
        <end position="304"/>
    </location>
</feature>
<sequence length="309" mass="35663">MPDKKIRIRKSERFNLQRRVVAHMTSTSWKSVPHVSYVYEPDITDFYSEFIQLAKERKNTGFKITFNTVMIKVIVEGLLVAPDLNSYVEYNHKKAEGMTHILGEINVSIPWLLPDGKMITPSIPNAGKMSLNDISDYILNLSKRIEKTNVDEMLYRAAFDDAVNELKKFHLSILRRIIASQVTRHKVRRRKGKEKEDYYKIPENERLTEKDIMSGTVTVSNIGSLYKQQRGFFALLEIIPPQVLAIGLGSVQERPGIYVNENGNKEIGIRKILPMCLAFDHRAVDFSSIIPFLKRLDEIFAKPDIIHKW</sequence>
<dbReference type="RefSeq" id="WP_202749596.1">
    <property type="nucleotide sequence ID" value="NZ_JAESWC010000008.1"/>
</dbReference>
<comment type="cofactor">
    <cofactor evidence="1">
        <name>(R)-lipoate</name>
        <dbReference type="ChEBI" id="CHEBI:83088"/>
    </cofactor>
</comment>
<dbReference type="Proteomes" id="UP000632377">
    <property type="component" value="Unassembled WGS sequence"/>
</dbReference>
<dbReference type="PANTHER" id="PTHR43178:SF5">
    <property type="entry name" value="LIPOAMIDE ACYLTRANSFERASE COMPONENT OF BRANCHED-CHAIN ALPHA-KETO ACID DEHYDROGENASE COMPLEX, MITOCHONDRIAL"/>
    <property type="match status" value="1"/>
</dbReference>
<evidence type="ECO:0000256" key="1">
    <source>
        <dbReference type="ARBA" id="ARBA00001938"/>
    </source>
</evidence>
<evidence type="ECO:0000313" key="5">
    <source>
        <dbReference type="EMBL" id="MBL4936850.1"/>
    </source>
</evidence>
<accession>A0ABS1TC12</accession>
<keyword evidence="6" id="KW-1185">Reference proteome</keyword>
<gene>
    <name evidence="5" type="ORF">JK636_13900</name>
</gene>
<dbReference type="Pfam" id="PF00198">
    <property type="entry name" value="2-oxoacid_dh"/>
    <property type="match status" value="2"/>
</dbReference>
<organism evidence="5 6">
    <name type="scientific">Clostridium rhizosphaerae</name>
    <dbReference type="NCBI Taxonomy" id="2803861"/>
    <lineage>
        <taxon>Bacteria</taxon>
        <taxon>Bacillati</taxon>
        <taxon>Bacillota</taxon>
        <taxon>Clostridia</taxon>
        <taxon>Eubacteriales</taxon>
        <taxon>Clostridiaceae</taxon>
        <taxon>Clostridium</taxon>
    </lineage>
</organism>
<evidence type="ECO:0000313" key="6">
    <source>
        <dbReference type="Proteomes" id="UP000632377"/>
    </source>
</evidence>
<dbReference type="SUPFAM" id="SSF52777">
    <property type="entry name" value="CoA-dependent acyltransferases"/>
    <property type="match status" value="1"/>
</dbReference>
<keyword evidence="2" id="KW-0808">Transferase</keyword>
<proteinExistence type="predicted"/>
<feature type="domain" description="2-oxoacid dehydrogenase acyltransferase catalytic" evidence="4">
    <location>
        <begin position="15"/>
        <end position="149"/>
    </location>
</feature>
<reference evidence="5 6" key="1">
    <citation type="submission" date="2021-01" db="EMBL/GenBank/DDBJ databases">
        <title>Genome public.</title>
        <authorList>
            <person name="Liu C."/>
            <person name="Sun Q."/>
        </authorList>
    </citation>
    <scope>NUCLEOTIDE SEQUENCE [LARGE SCALE GENOMIC DNA]</scope>
    <source>
        <strain evidence="5 6">YIM B02515</strain>
    </source>
</reference>
<dbReference type="InterPro" id="IPR023213">
    <property type="entry name" value="CAT-like_dom_sf"/>
</dbReference>
<protein>
    <submittedName>
        <fullName evidence="5">2-oxo acid dehydrogenase subunit E2</fullName>
    </submittedName>
</protein>
<dbReference type="EMBL" id="JAESWC010000008">
    <property type="protein sequence ID" value="MBL4936850.1"/>
    <property type="molecule type" value="Genomic_DNA"/>
</dbReference>
<dbReference type="InterPro" id="IPR050743">
    <property type="entry name" value="2-oxoacid_DH_E2_comp"/>
</dbReference>
<dbReference type="InterPro" id="IPR001078">
    <property type="entry name" value="2-oxoacid_DH_actylTfrase"/>
</dbReference>
<dbReference type="PANTHER" id="PTHR43178">
    <property type="entry name" value="DIHYDROLIPOAMIDE ACETYLTRANSFERASE COMPONENT OF PYRUVATE DEHYDROGENASE COMPLEX"/>
    <property type="match status" value="1"/>
</dbReference>